<dbReference type="AlphaFoldDB" id="A0A8H8DLX3"/>
<comment type="caution">
    <text evidence="9">The sequence shown here is derived from an EMBL/GenBank/DDBJ whole genome shotgun (WGS) entry which is preliminary data.</text>
</comment>
<evidence type="ECO:0000256" key="2">
    <source>
        <dbReference type="ARBA" id="ARBA00009473"/>
    </source>
</evidence>
<dbReference type="InterPro" id="IPR011343">
    <property type="entry name" value="DeoC"/>
</dbReference>
<dbReference type="InterPro" id="IPR013785">
    <property type="entry name" value="Aldolase_TIM"/>
</dbReference>
<evidence type="ECO:0000256" key="5">
    <source>
        <dbReference type="ARBA" id="ARBA00023270"/>
    </source>
</evidence>
<evidence type="ECO:0000256" key="8">
    <source>
        <dbReference type="ARBA" id="ARBA00048791"/>
    </source>
</evidence>
<proteinExistence type="inferred from homology"/>
<dbReference type="PANTHER" id="PTHR10889:SF3">
    <property type="entry name" value="DEOXYRIBOSE-PHOSPHATE ALDOLASE"/>
    <property type="match status" value="1"/>
</dbReference>
<evidence type="ECO:0000313" key="9">
    <source>
        <dbReference type="EMBL" id="KAG5462667.1"/>
    </source>
</evidence>
<keyword evidence="5" id="KW-0704">Schiff base</keyword>
<dbReference type="GO" id="GO:0005737">
    <property type="term" value="C:cytoplasm"/>
    <property type="evidence" value="ECO:0007669"/>
    <property type="project" value="InterPro"/>
</dbReference>
<reference evidence="9 10" key="1">
    <citation type="journal article" name="Sci. Rep.">
        <title>Genome-scale phylogenetic analyses confirm Olpidium as the closest living zoosporic fungus to the non-flagellated, terrestrial fungi.</title>
        <authorList>
            <person name="Chang Y."/>
            <person name="Rochon D."/>
            <person name="Sekimoto S."/>
            <person name="Wang Y."/>
            <person name="Chovatia M."/>
            <person name="Sandor L."/>
            <person name="Salamov A."/>
            <person name="Grigoriev I.V."/>
            <person name="Stajich J.E."/>
            <person name="Spatafora J.W."/>
        </authorList>
    </citation>
    <scope>NUCLEOTIDE SEQUENCE [LARGE SCALE GENOMIC DNA]</scope>
    <source>
        <strain evidence="9">S191</strain>
    </source>
</reference>
<evidence type="ECO:0000256" key="6">
    <source>
        <dbReference type="ARBA" id="ARBA00031814"/>
    </source>
</evidence>
<dbReference type="InterPro" id="IPR002915">
    <property type="entry name" value="DeoC/FbaB/LacD_aldolase"/>
</dbReference>
<dbReference type="Proteomes" id="UP000673691">
    <property type="component" value="Unassembled WGS sequence"/>
</dbReference>
<dbReference type="SUPFAM" id="SSF51569">
    <property type="entry name" value="Aldolase"/>
    <property type="match status" value="1"/>
</dbReference>
<dbReference type="Pfam" id="PF01791">
    <property type="entry name" value="DeoC"/>
    <property type="match status" value="1"/>
</dbReference>
<name>A0A8H8DLX3_9FUNG</name>
<keyword evidence="10" id="KW-1185">Reference proteome</keyword>
<dbReference type="PANTHER" id="PTHR10889">
    <property type="entry name" value="DEOXYRIBOSE-PHOSPHATE ALDOLASE"/>
    <property type="match status" value="1"/>
</dbReference>
<dbReference type="GO" id="GO:0004139">
    <property type="term" value="F:deoxyribose-phosphate aldolase activity"/>
    <property type="evidence" value="ECO:0007669"/>
    <property type="project" value="UniProtKB-EC"/>
</dbReference>
<sequence length="318" mass="32399">MERARATEAVARAKAAAGEQLAAAAGNREELAALVRLCASLTDLTSLGDGDTGAAVEALCERALGGGSEGLGRAAAVCVHSPFVETARRTLEAGRAGRPPPLVATVVNFPDGSPDAGRAAREASEAVSRGADEIDVVWPYRRFLEGFSEPGGAAAAAREQCKLLVAACVERARAAAGRKVAVKVIIESGELRVVPGTVADSARAAVEAGADFVKTSTGKVPVGATLEDAYEMLTAISGTSAGFKASGGIRTAEDALAYVHLAREIMGPDFVCPEKFRFGASAAFWDNLLKTLEGGGANAHPTAAAFAAADTAGDRAVY</sequence>
<dbReference type="EC" id="4.1.2.4" evidence="3"/>
<dbReference type="OrthoDB" id="70823at2759"/>
<comment type="similarity">
    <text evidence="2">Belongs to the DeoC/FbaB aldolase family. DeoC type 2 subfamily.</text>
</comment>
<dbReference type="GO" id="GO:0009264">
    <property type="term" value="P:deoxyribonucleotide catabolic process"/>
    <property type="evidence" value="ECO:0007669"/>
    <property type="project" value="InterPro"/>
</dbReference>
<evidence type="ECO:0000256" key="4">
    <source>
        <dbReference type="ARBA" id="ARBA00023239"/>
    </source>
</evidence>
<comment type="pathway">
    <text evidence="1">Carbohydrate degradation; 2-deoxy-D-ribose 1-phosphate degradation; D-glyceraldehyde 3-phosphate and acetaldehyde from 2-deoxy-alpha-D-ribose 1-phosphate: step 2/2.</text>
</comment>
<dbReference type="EMBL" id="JAEFCI010001802">
    <property type="protein sequence ID" value="KAG5462667.1"/>
    <property type="molecule type" value="Genomic_DNA"/>
</dbReference>
<evidence type="ECO:0000256" key="7">
    <source>
        <dbReference type="ARBA" id="ARBA00032755"/>
    </source>
</evidence>
<organism evidence="9 10">
    <name type="scientific">Olpidium bornovanus</name>
    <dbReference type="NCBI Taxonomy" id="278681"/>
    <lineage>
        <taxon>Eukaryota</taxon>
        <taxon>Fungi</taxon>
        <taxon>Fungi incertae sedis</taxon>
        <taxon>Olpidiomycota</taxon>
        <taxon>Olpidiomycotina</taxon>
        <taxon>Olpidiomycetes</taxon>
        <taxon>Olpidiales</taxon>
        <taxon>Olpidiaceae</taxon>
        <taxon>Olpidium</taxon>
    </lineage>
</organism>
<evidence type="ECO:0000256" key="1">
    <source>
        <dbReference type="ARBA" id="ARBA00004816"/>
    </source>
</evidence>
<dbReference type="SMART" id="SM01133">
    <property type="entry name" value="DeoC"/>
    <property type="match status" value="1"/>
</dbReference>
<dbReference type="NCBIfam" id="TIGR00126">
    <property type="entry name" value="deoC"/>
    <property type="match status" value="1"/>
</dbReference>
<dbReference type="GO" id="GO:0046386">
    <property type="term" value="P:deoxyribose phosphate catabolic process"/>
    <property type="evidence" value="ECO:0007669"/>
    <property type="project" value="UniProtKB-UniPathway"/>
</dbReference>
<comment type="catalytic activity">
    <reaction evidence="8">
        <text>2-deoxy-D-ribose 5-phosphate = D-glyceraldehyde 3-phosphate + acetaldehyde</text>
        <dbReference type="Rhea" id="RHEA:12821"/>
        <dbReference type="ChEBI" id="CHEBI:15343"/>
        <dbReference type="ChEBI" id="CHEBI:59776"/>
        <dbReference type="ChEBI" id="CHEBI:62877"/>
        <dbReference type="EC" id="4.1.2.4"/>
    </reaction>
</comment>
<evidence type="ECO:0000313" key="10">
    <source>
        <dbReference type="Proteomes" id="UP000673691"/>
    </source>
</evidence>
<dbReference type="UniPathway" id="UPA00002">
    <property type="reaction ID" value="UER00468"/>
</dbReference>
<keyword evidence="4" id="KW-0456">Lyase</keyword>
<evidence type="ECO:0000256" key="3">
    <source>
        <dbReference type="ARBA" id="ARBA00012515"/>
    </source>
</evidence>
<gene>
    <name evidence="9" type="ORF">BJ554DRAFT_4149</name>
</gene>
<dbReference type="GO" id="GO:0016052">
    <property type="term" value="P:carbohydrate catabolic process"/>
    <property type="evidence" value="ECO:0007669"/>
    <property type="project" value="TreeGrafter"/>
</dbReference>
<dbReference type="Gene3D" id="3.20.20.70">
    <property type="entry name" value="Aldolase class I"/>
    <property type="match status" value="1"/>
</dbReference>
<protein>
    <recommendedName>
        <fullName evidence="3">deoxyribose-phosphate aldolase</fullName>
        <ecNumber evidence="3">4.1.2.4</ecNumber>
    </recommendedName>
    <alternativeName>
        <fullName evidence="7">2-deoxy-D-ribose 5-phosphate aldolase</fullName>
    </alternativeName>
    <alternativeName>
        <fullName evidence="6">Phosphodeoxyriboaldolase</fullName>
    </alternativeName>
</protein>
<accession>A0A8H8DLX3</accession>